<accession>A0A7X6I8M9</accession>
<dbReference type="Pfam" id="PF07729">
    <property type="entry name" value="FCD"/>
    <property type="match status" value="1"/>
</dbReference>
<dbReference type="PANTHER" id="PTHR43537:SF39">
    <property type="entry name" value="HTH-TYPE TRANSCRIPTIONAL REGULATOR MCBR"/>
    <property type="match status" value="1"/>
</dbReference>
<gene>
    <name evidence="5" type="ORF">RAMLITH_22250</name>
</gene>
<evidence type="ECO:0000256" key="2">
    <source>
        <dbReference type="ARBA" id="ARBA00023125"/>
    </source>
</evidence>
<dbReference type="AlphaFoldDB" id="A0A7X6I8M9"/>
<keyword evidence="3" id="KW-0804">Transcription</keyword>
<dbReference type="InterPro" id="IPR036390">
    <property type="entry name" value="WH_DNA-bd_sf"/>
</dbReference>
<protein>
    <submittedName>
        <fullName evidence="5">GntR family transcriptional regulator</fullName>
    </submittedName>
</protein>
<dbReference type="EMBL" id="VTOX01000011">
    <property type="protein sequence ID" value="NKE68545.1"/>
    <property type="molecule type" value="Genomic_DNA"/>
</dbReference>
<dbReference type="RefSeq" id="WP_168109675.1">
    <property type="nucleotide sequence ID" value="NZ_VTOX01000011.1"/>
</dbReference>
<dbReference type="SMART" id="SM00345">
    <property type="entry name" value="HTH_GNTR"/>
    <property type="match status" value="1"/>
</dbReference>
<dbReference type="SUPFAM" id="SSF48008">
    <property type="entry name" value="GntR ligand-binding domain-like"/>
    <property type="match status" value="1"/>
</dbReference>
<name>A0A7X6I8M9_9BURK</name>
<dbReference type="Proteomes" id="UP000521868">
    <property type="component" value="Unassembled WGS sequence"/>
</dbReference>
<dbReference type="Pfam" id="PF00392">
    <property type="entry name" value="GntR"/>
    <property type="match status" value="1"/>
</dbReference>
<dbReference type="GO" id="GO:0003677">
    <property type="term" value="F:DNA binding"/>
    <property type="evidence" value="ECO:0007669"/>
    <property type="project" value="UniProtKB-KW"/>
</dbReference>
<organism evidence="5 6">
    <name type="scientific">Ramlibacter lithotrophicus</name>
    <dbReference type="NCBI Taxonomy" id="2606681"/>
    <lineage>
        <taxon>Bacteria</taxon>
        <taxon>Pseudomonadati</taxon>
        <taxon>Pseudomonadota</taxon>
        <taxon>Betaproteobacteria</taxon>
        <taxon>Burkholderiales</taxon>
        <taxon>Comamonadaceae</taxon>
        <taxon>Ramlibacter</taxon>
    </lineage>
</organism>
<dbReference type="InterPro" id="IPR008920">
    <property type="entry name" value="TF_FadR/GntR_C"/>
</dbReference>
<dbReference type="InterPro" id="IPR000524">
    <property type="entry name" value="Tscrpt_reg_HTH_GntR"/>
</dbReference>
<evidence type="ECO:0000256" key="3">
    <source>
        <dbReference type="ARBA" id="ARBA00023163"/>
    </source>
</evidence>
<dbReference type="PANTHER" id="PTHR43537">
    <property type="entry name" value="TRANSCRIPTIONAL REGULATOR, GNTR FAMILY"/>
    <property type="match status" value="1"/>
</dbReference>
<dbReference type="InterPro" id="IPR011711">
    <property type="entry name" value="GntR_C"/>
</dbReference>
<keyword evidence="6" id="KW-1185">Reference proteome</keyword>
<keyword evidence="2" id="KW-0238">DNA-binding</keyword>
<evidence type="ECO:0000313" key="6">
    <source>
        <dbReference type="Proteomes" id="UP000521868"/>
    </source>
</evidence>
<keyword evidence="1" id="KW-0805">Transcription regulation</keyword>
<feature type="domain" description="HTH gntR-type" evidence="4">
    <location>
        <begin position="13"/>
        <end position="80"/>
    </location>
</feature>
<evidence type="ECO:0000256" key="1">
    <source>
        <dbReference type="ARBA" id="ARBA00023015"/>
    </source>
</evidence>
<dbReference type="GO" id="GO:0003700">
    <property type="term" value="F:DNA-binding transcription factor activity"/>
    <property type="evidence" value="ECO:0007669"/>
    <property type="project" value="InterPro"/>
</dbReference>
<dbReference type="SUPFAM" id="SSF46785">
    <property type="entry name" value="Winged helix' DNA-binding domain"/>
    <property type="match status" value="1"/>
</dbReference>
<dbReference type="PROSITE" id="PS50949">
    <property type="entry name" value="HTH_GNTR"/>
    <property type="match status" value="1"/>
</dbReference>
<proteinExistence type="predicted"/>
<dbReference type="Gene3D" id="1.20.120.530">
    <property type="entry name" value="GntR ligand-binding domain-like"/>
    <property type="match status" value="1"/>
</dbReference>
<evidence type="ECO:0000259" key="4">
    <source>
        <dbReference type="PROSITE" id="PS50949"/>
    </source>
</evidence>
<sequence length="243" mass="26697">MSVTSLVTPLKRQTLSGDVYDQFKELLISGRMMPGEQISLRNMAQALGVSVMPVREAVQRLAAEQALEISPNRTLRVPRMSVSQFREITSIRTNLEGMATAASTATMETAEIQQVVLWHERFTHEMAKKQPDGSHLISFNKELHFAIYRGARMPVLLQLIEALWLRIGPILNYDLRSGPTRVGERVALSHHASLVRAIQARDSEAARTALQADINSAADFIISVGALVAADAPPPVPQAGNPK</sequence>
<comment type="caution">
    <text evidence="5">The sequence shown here is derived from an EMBL/GenBank/DDBJ whole genome shotgun (WGS) entry which is preliminary data.</text>
</comment>
<dbReference type="Gene3D" id="1.10.10.10">
    <property type="entry name" value="Winged helix-like DNA-binding domain superfamily/Winged helix DNA-binding domain"/>
    <property type="match status" value="1"/>
</dbReference>
<evidence type="ECO:0000313" key="5">
    <source>
        <dbReference type="EMBL" id="NKE68545.1"/>
    </source>
</evidence>
<reference evidence="5 6" key="1">
    <citation type="journal article" date="2020" name="Nature">
        <title>Bacterial chemolithoautotrophy via manganese oxidation.</title>
        <authorList>
            <person name="Yu H."/>
            <person name="Leadbetter J.R."/>
        </authorList>
    </citation>
    <scope>NUCLEOTIDE SEQUENCE [LARGE SCALE GENOMIC DNA]</scope>
    <source>
        <strain evidence="5 6">RBP-1</strain>
    </source>
</reference>
<dbReference type="SMART" id="SM00895">
    <property type="entry name" value="FCD"/>
    <property type="match status" value="1"/>
</dbReference>
<dbReference type="InterPro" id="IPR036388">
    <property type="entry name" value="WH-like_DNA-bd_sf"/>
</dbReference>